<dbReference type="Proteomes" id="UP001627154">
    <property type="component" value="Unassembled WGS sequence"/>
</dbReference>
<name>A0ABD2XAA2_9HYME</name>
<dbReference type="AlphaFoldDB" id="A0ABD2XAA2"/>
<reference evidence="1 2" key="1">
    <citation type="journal article" date="2024" name="bioRxiv">
        <title>A reference genome for Trichogramma kaykai: A tiny desert-dwelling parasitoid wasp with competing sex-ratio distorters.</title>
        <authorList>
            <person name="Culotta J."/>
            <person name="Lindsey A.R."/>
        </authorList>
    </citation>
    <scope>NUCLEOTIDE SEQUENCE [LARGE SCALE GENOMIC DNA]</scope>
    <source>
        <strain evidence="1 2">KSX58</strain>
    </source>
</reference>
<evidence type="ECO:0000313" key="2">
    <source>
        <dbReference type="Proteomes" id="UP001627154"/>
    </source>
</evidence>
<accession>A0ABD2XAA2</accession>
<dbReference type="EMBL" id="JBJJXI010000041">
    <property type="protein sequence ID" value="KAL3402046.1"/>
    <property type="molecule type" value="Genomic_DNA"/>
</dbReference>
<comment type="caution">
    <text evidence="1">The sequence shown here is derived from an EMBL/GenBank/DDBJ whole genome shotgun (WGS) entry which is preliminary data.</text>
</comment>
<gene>
    <name evidence="1" type="ORF">TKK_005044</name>
</gene>
<keyword evidence="2" id="KW-1185">Reference proteome</keyword>
<proteinExistence type="predicted"/>
<evidence type="ECO:0000313" key="1">
    <source>
        <dbReference type="EMBL" id="KAL3402046.1"/>
    </source>
</evidence>
<sequence length="144" mass="17268">MDRSDAMMIMEFLCRLRLFEQSVAEQKRWYDDEKLNGKAKDIMIKPDLSLHDLVQLRPEEAAKLLKYKDCLDLVTSEEFRELSNRSRKAYTVYLCEKTARRFFLRWALDPFMDLIHYRLPLLCCDMIIENLENKDLHNICLARS</sequence>
<organism evidence="1 2">
    <name type="scientific">Trichogramma kaykai</name>
    <dbReference type="NCBI Taxonomy" id="54128"/>
    <lineage>
        <taxon>Eukaryota</taxon>
        <taxon>Metazoa</taxon>
        <taxon>Ecdysozoa</taxon>
        <taxon>Arthropoda</taxon>
        <taxon>Hexapoda</taxon>
        <taxon>Insecta</taxon>
        <taxon>Pterygota</taxon>
        <taxon>Neoptera</taxon>
        <taxon>Endopterygota</taxon>
        <taxon>Hymenoptera</taxon>
        <taxon>Apocrita</taxon>
        <taxon>Proctotrupomorpha</taxon>
        <taxon>Chalcidoidea</taxon>
        <taxon>Trichogrammatidae</taxon>
        <taxon>Trichogramma</taxon>
    </lineage>
</organism>
<protein>
    <submittedName>
        <fullName evidence="1">Uncharacterized protein</fullName>
    </submittedName>
</protein>